<dbReference type="EMBL" id="JAFFZP010000012">
    <property type="protein sequence ID" value="MBN0987631.1"/>
    <property type="molecule type" value="Genomic_DNA"/>
</dbReference>
<keyword evidence="6" id="KW-0347">Helicase</keyword>
<dbReference type="SUPFAM" id="SSF52540">
    <property type="entry name" value="P-loop containing nucleoside triphosphate hydrolases"/>
    <property type="match status" value="1"/>
</dbReference>
<dbReference type="NCBIfam" id="TIGR02562">
    <property type="entry name" value="cas3_yersinia"/>
    <property type="match status" value="1"/>
</dbReference>
<reference evidence="10 11" key="1">
    <citation type="submission" date="2021-02" db="EMBL/GenBank/DDBJ databases">
        <title>A novel species of genus Amphritea isolated from a fishpond in China.</title>
        <authorList>
            <person name="Lu H."/>
        </authorList>
    </citation>
    <scope>NUCLEOTIDE SEQUENCE [LARGE SCALE GENOMIC DNA]</scope>
    <source>
        <strain evidence="10 11">RP18W</strain>
    </source>
</reference>
<dbReference type="Gene3D" id="1.10.3210.30">
    <property type="match status" value="1"/>
</dbReference>
<evidence type="ECO:0000256" key="1">
    <source>
        <dbReference type="ARBA" id="ARBA00006847"/>
    </source>
</evidence>
<keyword evidence="7" id="KW-0067">ATP-binding</keyword>
<protein>
    <submittedName>
        <fullName evidence="10">Type I-F CRISPR-associated helicase Cas3</fullName>
    </submittedName>
</protein>
<keyword evidence="3" id="KW-0479">Metal-binding</keyword>
<name>A0ABS2W7C3_9GAMM</name>
<accession>A0ABS2W7C3</accession>
<feature type="domain" description="HD Cas3-type" evidence="9">
    <location>
        <begin position="102"/>
        <end position="332"/>
    </location>
</feature>
<evidence type="ECO:0000259" key="9">
    <source>
        <dbReference type="PROSITE" id="PS51643"/>
    </source>
</evidence>
<dbReference type="PROSITE" id="PS51643">
    <property type="entry name" value="HD_CAS3"/>
    <property type="match status" value="1"/>
</dbReference>
<comment type="similarity">
    <text evidence="1">In the N-terminal section; belongs to the CRISPR-associated nuclease Cas3-HD family.</text>
</comment>
<dbReference type="InterPro" id="IPR054712">
    <property type="entry name" value="Cas3-like_dom"/>
</dbReference>
<dbReference type="InterPro" id="IPR013395">
    <property type="entry name" value="CRISPR-assoc_Cas3_yers"/>
</dbReference>
<organism evidence="10 11">
    <name type="scientific">Amphritea pacifica</name>
    <dbReference type="NCBI Taxonomy" id="2811233"/>
    <lineage>
        <taxon>Bacteria</taxon>
        <taxon>Pseudomonadati</taxon>
        <taxon>Pseudomonadota</taxon>
        <taxon>Gammaproteobacteria</taxon>
        <taxon>Oceanospirillales</taxon>
        <taxon>Oceanospirillaceae</taxon>
        <taxon>Amphritea</taxon>
    </lineage>
</organism>
<dbReference type="InterPro" id="IPR006483">
    <property type="entry name" value="CRISPR-assoc_Cas3_HD"/>
</dbReference>
<evidence type="ECO:0000256" key="8">
    <source>
        <dbReference type="ARBA" id="ARBA00023118"/>
    </source>
</evidence>
<dbReference type="InterPro" id="IPR048823">
    <property type="entry name" value="Cas3_I-F_Cas2"/>
</dbReference>
<keyword evidence="5" id="KW-0378">Hydrolase</keyword>
<evidence type="ECO:0000256" key="6">
    <source>
        <dbReference type="ARBA" id="ARBA00022806"/>
    </source>
</evidence>
<evidence type="ECO:0000256" key="7">
    <source>
        <dbReference type="ARBA" id="ARBA00022840"/>
    </source>
</evidence>
<evidence type="ECO:0000313" key="11">
    <source>
        <dbReference type="Proteomes" id="UP000760472"/>
    </source>
</evidence>
<dbReference type="Pfam" id="PF21384">
    <property type="entry name" value="Cas3_I-F_Cas2"/>
    <property type="match status" value="1"/>
</dbReference>
<sequence length="1124" mass="128336">MMVTFVSQCEKKALARTRRVLDAFADRIGDNTWQTIITQEGLLAVKKLLRKTASKSTAVSCHWIRSRSRSDLVWVVGNKNKFNSQGVVPVNVTDSDIDQFQDKVQWQLLPVIKYAASISGLFHDFGKANKLFQKKIDPEDKDTSVFEPYRHEWISLRLFQAFVGDKTDAEWLDELADINPENIAACFRDGLEGGVGKENNPFLNLPAFARVVAWIILSHHRLPLSPSWQDNEKPARFGEMQSWLEIDFDAVWNSYRCKDTEQKERLGDNWYFADKSLPYFSSHWRAKACTTASEARQNLSSWLSDNKKDWLHDHLFVSHLARMSMMLADHHYSSRPRVTHKWRNPNYKVYANSDRFTKQLKQQLDEHLIGVAYNAERIVSKLPKLKESLGKLGDNEFLSEPVSKEYKDAFGWQDAAIEVVRKCAAETREKGFFGINMASTGKGKTLANAKIMYALGENTGGVRFSVALGLRTLTLQTGREFRRELKLNEEQFALLVGGTAVKQLFENSQNQQDKIDLENTGSESGQEYLPDELKVDFSGTISKHALSEWTKEEKHNRTDKMLCAPVLVSTIDHLIPATEGVRGGKQIAPMLRLLTSDLVLDEPDDFGLEDLPALCRLVHWAGMLGSRVLLSTATMPPALAYALFQAYKAGWAQYAKANLADWNGEICCAWFDEFNASSAKVSKFMKKDAKGLAAKALYINQHKSFVADRLAELAKNNIAKRQGEIICPDASSSPSHAIAQLCHNKIVELHHQHHVQREDGKTVSIGLIRMANINPLVSVAQQMLQMDAPQYTQIHYCVYHSRYPLALRSFIENRLDTVLSRKKVDEFWQREEITRPLAQYPDSDHHIFVVLASPVAEVGRDHDYDWAIVEPSSMRSIIQLAGRILRHRELEKLLKAPNVLILNKNTKALKDKQVCYNRPGFESVDLRLSPHGLIDTQQFAQIDASPRIAEPDLNGIEVTEKGKSPYIKYSNLNELEHAALKNQLFTGTKNAKLWWSEQPHWCGEMQKQQRFRESKKDEAYYLYIGDEYKAPYWRWLNENARPAEFGEVSNINIKKVPEFAKGLNSGFWFEMDAKAIYSQLADNFGIELPEVSYRYGEVRIVEYENNDAEYLWHEALGLFQEVNV</sequence>
<dbReference type="RefSeq" id="WP_205213502.1">
    <property type="nucleotide sequence ID" value="NZ_JAFFZP010000012.1"/>
</dbReference>
<dbReference type="Pfam" id="PF22590">
    <property type="entry name" value="Cas3-like_C_2"/>
    <property type="match status" value="1"/>
</dbReference>
<evidence type="ECO:0000256" key="5">
    <source>
        <dbReference type="ARBA" id="ARBA00022801"/>
    </source>
</evidence>
<evidence type="ECO:0000256" key="2">
    <source>
        <dbReference type="ARBA" id="ARBA00009046"/>
    </source>
</evidence>
<evidence type="ECO:0000256" key="3">
    <source>
        <dbReference type="ARBA" id="ARBA00022723"/>
    </source>
</evidence>
<keyword evidence="8" id="KW-0051">Antiviral defense</keyword>
<dbReference type="InterPro" id="IPR038257">
    <property type="entry name" value="CRISPR-assoc_Cas3_HD_sf"/>
</dbReference>
<gene>
    <name evidence="10" type="primary">cas3f</name>
    <name evidence="10" type="ORF">JW498_09675</name>
</gene>
<dbReference type="InterPro" id="IPR027417">
    <property type="entry name" value="P-loop_NTPase"/>
</dbReference>
<comment type="caution">
    <text evidence="10">The sequence shown here is derived from an EMBL/GenBank/DDBJ whole genome shotgun (WGS) entry which is preliminary data.</text>
</comment>
<keyword evidence="11" id="KW-1185">Reference proteome</keyword>
<dbReference type="Proteomes" id="UP000760472">
    <property type="component" value="Unassembled WGS sequence"/>
</dbReference>
<evidence type="ECO:0000313" key="10">
    <source>
        <dbReference type="EMBL" id="MBN0987631.1"/>
    </source>
</evidence>
<comment type="similarity">
    <text evidence="2">In the central section; belongs to the CRISPR-associated helicase Cas3 family.</text>
</comment>
<proteinExistence type="inferred from homology"/>
<evidence type="ECO:0000256" key="4">
    <source>
        <dbReference type="ARBA" id="ARBA00022741"/>
    </source>
</evidence>
<keyword evidence="4" id="KW-0547">Nucleotide-binding</keyword>